<dbReference type="AlphaFoldDB" id="A0A066WJT8"/>
<dbReference type="InterPro" id="IPR013729">
    <property type="entry name" value="MBF1_N"/>
</dbReference>
<comment type="function">
    <text evidence="5">Transcriptional coactivator that stimulates GCN4-dependent transcriptional activity by bridging the DNA-binding region of GCN4 and TBP (SPT15), thereby recruiting TBP to GCN4-bound promoters. Involved in induction of the ribosome quality control (RQC) pathway; a pathway that degrades nascent peptide chains during problematic translation. Required to prevent stalled ribosomes from frameshifting.</text>
</comment>
<dbReference type="InParanoid" id="A0A066WJT8"/>
<evidence type="ECO:0000256" key="1">
    <source>
        <dbReference type="ARBA" id="ARBA00009802"/>
    </source>
</evidence>
<dbReference type="FunCoup" id="A0A066WJT8">
    <property type="interactions" value="493"/>
</dbReference>
<dbReference type="SUPFAM" id="SSF47413">
    <property type="entry name" value="lambda repressor-like DNA-binding domains"/>
    <property type="match status" value="1"/>
</dbReference>
<dbReference type="CDD" id="cd00093">
    <property type="entry name" value="HTH_XRE"/>
    <property type="match status" value="1"/>
</dbReference>
<dbReference type="OMA" id="GKNKSCK"/>
<keyword evidence="2" id="KW-0805">Transcription regulation</keyword>
<dbReference type="InterPro" id="IPR010982">
    <property type="entry name" value="Lambda_DNA-bd_dom_sf"/>
</dbReference>
<dbReference type="RefSeq" id="XP_013245657.1">
    <property type="nucleotide sequence ID" value="XM_013390203.1"/>
</dbReference>
<evidence type="ECO:0000256" key="3">
    <source>
        <dbReference type="ARBA" id="ARBA00023125"/>
    </source>
</evidence>
<dbReference type="OrthoDB" id="10253401at2759"/>
<evidence type="ECO:0000256" key="6">
    <source>
        <dbReference type="SAM" id="MobiDB-lite"/>
    </source>
</evidence>
<dbReference type="Pfam" id="PF01381">
    <property type="entry name" value="HTH_3"/>
    <property type="match status" value="1"/>
</dbReference>
<feature type="domain" description="HTH cro/C1-type" evidence="7">
    <location>
        <begin position="86"/>
        <end position="140"/>
    </location>
</feature>
<gene>
    <name evidence="8" type="ORF">K437DRAFT_253752</name>
</gene>
<dbReference type="FunFam" id="1.10.260.40:FF:000015">
    <property type="entry name" value="Endothelial differentiation-related factor 1"/>
    <property type="match status" value="1"/>
</dbReference>
<reference evidence="8 9" key="1">
    <citation type="submission" date="2014-05" db="EMBL/GenBank/DDBJ databases">
        <title>Draft genome sequence of a rare smut relative, Tilletiaria anomala UBC 951.</title>
        <authorList>
            <consortium name="DOE Joint Genome Institute"/>
            <person name="Toome M."/>
            <person name="Kuo A."/>
            <person name="Henrissat B."/>
            <person name="Lipzen A."/>
            <person name="Tritt A."/>
            <person name="Yoshinaga Y."/>
            <person name="Zane M."/>
            <person name="Barry K."/>
            <person name="Grigoriev I.V."/>
            <person name="Spatafora J.W."/>
            <person name="Aimea M.C."/>
        </authorList>
    </citation>
    <scope>NUCLEOTIDE SEQUENCE [LARGE SCALE GENOMIC DNA]</scope>
    <source>
        <strain evidence="8 9">UBC 951</strain>
    </source>
</reference>
<dbReference type="InterPro" id="IPR001387">
    <property type="entry name" value="Cro/C1-type_HTH"/>
</dbReference>
<dbReference type="SMART" id="SM00530">
    <property type="entry name" value="HTH_XRE"/>
    <property type="match status" value="1"/>
</dbReference>
<feature type="region of interest" description="Disordered" evidence="6">
    <location>
        <begin position="1"/>
        <end position="30"/>
    </location>
</feature>
<evidence type="ECO:0000313" key="8">
    <source>
        <dbReference type="EMBL" id="KDN52818.1"/>
    </source>
</evidence>
<dbReference type="GO" id="GO:0003677">
    <property type="term" value="F:DNA binding"/>
    <property type="evidence" value="ECO:0007669"/>
    <property type="project" value="UniProtKB-KW"/>
</dbReference>
<dbReference type="GeneID" id="25263664"/>
<dbReference type="PANTHER" id="PTHR10245">
    <property type="entry name" value="ENDOTHELIAL DIFFERENTIATION-RELATED FACTOR 1 MULTIPROTEIN BRIDGING FACTOR 1"/>
    <property type="match status" value="1"/>
</dbReference>
<dbReference type="EMBL" id="JMSN01000006">
    <property type="protein sequence ID" value="KDN52818.1"/>
    <property type="molecule type" value="Genomic_DNA"/>
</dbReference>
<dbReference type="GO" id="GO:0005634">
    <property type="term" value="C:nucleus"/>
    <property type="evidence" value="ECO:0007669"/>
    <property type="project" value="TreeGrafter"/>
</dbReference>
<dbReference type="Proteomes" id="UP000027361">
    <property type="component" value="Unassembled WGS sequence"/>
</dbReference>
<evidence type="ECO:0000256" key="4">
    <source>
        <dbReference type="ARBA" id="ARBA00023163"/>
    </source>
</evidence>
<accession>A0A066WJT8</accession>
<dbReference type="HOGENOM" id="CLU_112609_0_1_1"/>
<dbReference type="PANTHER" id="PTHR10245:SF15">
    <property type="entry name" value="ENDOTHELIAL DIFFERENTIATION-RELATED FACTOR 1"/>
    <property type="match status" value="1"/>
</dbReference>
<keyword evidence="3" id="KW-0238">DNA-binding</keyword>
<organism evidence="8 9">
    <name type="scientific">Tilletiaria anomala (strain ATCC 24038 / CBS 436.72 / UBC 951)</name>
    <dbReference type="NCBI Taxonomy" id="1037660"/>
    <lineage>
        <taxon>Eukaryota</taxon>
        <taxon>Fungi</taxon>
        <taxon>Dikarya</taxon>
        <taxon>Basidiomycota</taxon>
        <taxon>Ustilaginomycotina</taxon>
        <taxon>Exobasidiomycetes</taxon>
        <taxon>Georgefischeriales</taxon>
        <taxon>Tilletiariaceae</taxon>
        <taxon>Tilletiaria</taxon>
    </lineage>
</organism>
<comment type="caution">
    <text evidence="8">The sequence shown here is derived from an EMBL/GenBank/DDBJ whole genome shotgun (WGS) entry which is preliminary data.</text>
</comment>
<evidence type="ECO:0000256" key="2">
    <source>
        <dbReference type="ARBA" id="ARBA00023015"/>
    </source>
</evidence>
<proteinExistence type="inferred from homology"/>
<dbReference type="Pfam" id="PF08523">
    <property type="entry name" value="MBF1"/>
    <property type="match status" value="1"/>
</dbReference>
<keyword evidence="9" id="KW-1185">Reference proteome</keyword>
<sequence length="152" mass="15883">MSDWDTTVKIGYKARPAGSGAGGGDRGPTALERSKAVGAVTENNRKIAAGHNTNHAGVDHARLAKIDRENEVAPPPKVAPSVGKAIGQARQAKGLTQKDLGTKINEKPQVIAEYESGKAIPNPQILGKMERALGVKLRGRDIGAPLAPPSKK</sequence>
<evidence type="ECO:0000259" key="7">
    <source>
        <dbReference type="PROSITE" id="PS50943"/>
    </source>
</evidence>
<comment type="similarity">
    <text evidence="1">Belongs to the MBF1 family.</text>
</comment>
<evidence type="ECO:0000313" key="9">
    <source>
        <dbReference type="Proteomes" id="UP000027361"/>
    </source>
</evidence>
<evidence type="ECO:0000256" key="5">
    <source>
        <dbReference type="ARBA" id="ARBA00035107"/>
    </source>
</evidence>
<dbReference type="Gene3D" id="1.10.260.40">
    <property type="entry name" value="lambda repressor-like DNA-binding domains"/>
    <property type="match status" value="1"/>
</dbReference>
<name>A0A066WJT8_TILAU</name>
<keyword evidence="4" id="KW-0804">Transcription</keyword>
<dbReference type="PROSITE" id="PS50943">
    <property type="entry name" value="HTH_CROC1"/>
    <property type="match status" value="1"/>
</dbReference>
<dbReference type="STRING" id="1037660.A0A066WJT8"/>
<protein>
    <recommendedName>
        <fullName evidence="7">HTH cro/C1-type domain-containing protein</fullName>
    </recommendedName>
</protein>